<feature type="region of interest" description="Disordered" evidence="1">
    <location>
        <begin position="25"/>
        <end position="49"/>
    </location>
</feature>
<name>A0A4P8II82_9FIRM</name>
<dbReference type="KEGG" id="arf:AR1Y2_3297"/>
<proteinExistence type="predicted"/>
<dbReference type="EMBL" id="CP040058">
    <property type="protein sequence ID" value="QCP36751.1"/>
    <property type="molecule type" value="Genomic_DNA"/>
</dbReference>
<organism evidence="2 3">
    <name type="scientific">Anaerostipes rhamnosivorans</name>
    <dbReference type="NCBI Taxonomy" id="1229621"/>
    <lineage>
        <taxon>Bacteria</taxon>
        <taxon>Bacillati</taxon>
        <taxon>Bacillota</taxon>
        <taxon>Clostridia</taxon>
        <taxon>Lachnospirales</taxon>
        <taxon>Lachnospiraceae</taxon>
        <taxon>Anaerostipes</taxon>
    </lineage>
</organism>
<accession>A0A4P8II82</accession>
<evidence type="ECO:0000256" key="1">
    <source>
        <dbReference type="SAM" id="MobiDB-lite"/>
    </source>
</evidence>
<evidence type="ECO:0000313" key="3">
    <source>
        <dbReference type="Proteomes" id="UP000298653"/>
    </source>
</evidence>
<gene>
    <name evidence="2" type="ORF">AR1Y2_3297</name>
</gene>
<reference evidence="2 3" key="1">
    <citation type="submission" date="2019-05" db="EMBL/GenBank/DDBJ databases">
        <title>Complete genome sequencing of Anaerostipes rhamnosivorans.</title>
        <authorList>
            <person name="Bui T.P.N."/>
            <person name="de Vos W.M."/>
        </authorList>
    </citation>
    <scope>NUCLEOTIDE SEQUENCE [LARGE SCALE GENOMIC DNA]</scope>
    <source>
        <strain evidence="2 3">1y2</strain>
    </source>
</reference>
<evidence type="ECO:0000313" key="2">
    <source>
        <dbReference type="EMBL" id="QCP36751.1"/>
    </source>
</evidence>
<protein>
    <submittedName>
        <fullName evidence="2">Uncharacterized protein</fullName>
    </submittedName>
</protein>
<dbReference type="AlphaFoldDB" id="A0A4P8II82"/>
<keyword evidence="3" id="KW-1185">Reference proteome</keyword>
<dbReference type="Proteomes" id="UP000298653">
    <property type="component" value="Chromosome"/>
</dbReference>
<sequence length="49" mass="5531">MTNVLTILLDVGGDTDRCLSLQRKRKREGDGMGEEEFKETRSLGSEVFL</sequence>